<proteinExistence type="predicted"/>
<feature type="transmembrane region" description="Helical" evidence="1">
    <location>
        <begin position="87"/>
        <end position="106"/>
    </location>
</feature>
<evidence type="ECO:0000313" key="3">
    <source>
        <dbReference type="Proteomes" id="UP000226592"/>
    </source>
</evidence>
<dbReference type="EMBL" id="NZBU01000009">
    <property type="protein sequence ID" value="MAG22207.1"/>
    <property type="molecule type" value="Genomic_DNA"/>
</dbReference>
<name>A0A2D6M1B3_9ARCH</name>
<protein>
    <submittedName>
        <fullName evidence="2">Uncharacterized protein</fullName>
    </submittedName>
</protein>
<evidence type="ECO:0000313" key="2">
    <source>
        <dbReference type="EMBL" id="MAG22207.1"/>
    </source>
</evidence>
<keyword evidence="1" id="KW-0472">Membrane</keyword>
<feature type="transmembrane region" description="Helical" evidence="1">
    <location>
        <begin position="59"/>
        <end position="81"/>
    </location>
</feature>
<dbReference type="AlphaFoldDB" id="A0A2D6M1B3"/>
<gene>
    <name evidence="2" type="ORF">CL943_02795</name>
</gene>
<feature type="transmembrane region" description="Helical" evidence="1">
    <location>
        <begin position="34"/>
        <end position="52"/>
    </location>
</feature>
<evidence type="ECO:0000256" key="1">
    <source>
        <dbReference type="SAM" id="Phobius"/>
    </source>
</evidence>
<accession>A0A2D6M1B3</accession>
<reference evidence="3" key="1">
    <citation type="submission" date="2017-09" db="EMBL/GenBank/DDBJ databases">
        <title>The Reconstruction of 2,631 Draft Metagenome-Assembled Genomes from the Global Oceans.</title>
        <authorList>
            <person name="Tully B.J."/>
            <person name="Graham E.D."/>
            <person name="Heidelberg J.F."/>
        </authorList>
    </citation>
    <scope>NUCLEOTIDE SEQUENCE [LARGE SCALE GENOMIC DNA]</scope>
</reference>
<keyword evidence="1" id="KW-1133">Transmembrane helix</keyword>
<comment type="caution">
    <text evidence="2">The sequence shown here is derived from an EMBL/GenBank/DDBJ whole genome shotgun (WGS) entry which is preliminary data.</text>
</comment>
<keyword evidence="1" id="KW-0812">Transmembrane</keyword>
<sequence>MLLQLPANALNSLGESTASIGGEAVSSLASNPSVLVLGIILIAAAVVIFYVLKKLVVNSILGFIGWILLVVLVGVEGTLLIPTLAVSLIFGLAGVGVLLMLMFFAVI</sequence>
<dbReference type="Proteomes" id="UP000226592">
    <property type="component" value="Unassembled WGS sequence"/>
</dbReference>
<organism evidence="2 3">
    <name type="scientific">Candidatus Iainarchaeum sp</name>
    <dbReference type="NCBI Taxonomy" id="3101447"/>
    <lineage>
        <taxon>Archaea</taxon>
        <taxon>Candidatus Iainarchaeota</taxon>
        <taxon>Candidatus Iainarchaeia</taxon>
        <taxon>Candidatus Iainarchaeales</taxon>
        <taxon>Candidatus Iainarchaeaceae</taxon>
        <taxon>Candidatus Iainarchaeum</taxon>
    </lineage>
</organism>